<dbReference type="RefSeq" id="WP_046714782.1">
    <property type="nucleotide sequence ID" value="NZ_BJXR01000033.1"/>
</dbReference>
<feature type="region of interest" description="Disordered" evidence="1">
    <location>
        <begin position="28"/>
        <end position="57"/>
    </location>
</feature>
<evidence type="ECO:0000256" key="1">
    <source>
        <dbReference type="SAM" id="MobiDB-lite"/>
    </source>
</evidence>
<evidence type="ECO:0000313" key="3">
    <source>
        <dbReference type="EMBL" id="SEU17438.1"/>
    </source>
</evidence>
<evidence type="ECO:0000256" key="2">
    <source>
        <dbReference type="SAM" id="SignalP"/>
    </source>
</evidence>
<feature type="chain" id="PRO_5046603043" description="Outer membrane protein beta-barrel domain-containing protein" evidence="2">
    <location>
        <begin position="27"/>
        <end position="260"/>
    </location>
</feature>
<feature type="signal peptide" evidence="2">
    <location>
        <begin position="1"/>
        <end position="26"/>
    </location>
</feature>
<reference evidence="3 4" key="1">
    <citation type="submission" date="2016-10" db="EMBL/GenBank/DDBJ databases">
        <authorList>
            <person name="Varghese N."/>
            <person name="Submissions S."/>
        </authorList>
    </citation>
    <scope>NUCLEOTIDE SEQUENCE [LARGE SCALE GENOMIC DNA]</scope>
    <source>
        <strain evidence="3 4">DSM 16525</strain>
    </source>
</reference>
<name>A0ABY1CLL9_MYXFU</name>
<keyword evidence="2" id="KW-0732">Signal</keyword>
<sequence length="260" mass="28848">MRTATVKTWLTRCLLGGLLVAPAAHAQTDDDPYAYPEDEPGPTQEQLDEEEAYERRRRNADQVEEFREIAEQEGEEGDFKRLAGIDDPNKGFAAELLAGALLLDSSRGRFAEPVLGLGIRATWEYGRILDIEPLREALWADLRWTYGSQSDGTNFLKGRSSQHYFTIAPAYEFKFGKSDFGIFGQVGGGIAYQATSITIDSAETKVNGIKPVIQYGLGLRGRPRVFGDSNMRLSLRLEAMGFRRGYLNDFFLGGSAGIAF</sequence>
<dbReference type="Proteomes" id="UP000183760">
    <property type="component" value="Unassembled WGS sequence"/>
</dbReference>
<proteinExistence type="predicted"/>
<comment type="caution">
    <text evidence="3">The sequence shown here is derived from an EMBL/GenBank/DDBJ whole genome shotgun (WGS) entry which is preliminary data.</text>
</comment>
<feature type="compositionally biased region" description="Acidic residues" evidence="1">
    <location>
        <begin position="29"/>
        <end position="52"/>
    </location>
</feature>
<keyword evidence="4" id="KW-1185">Reference proteome</keyword>
<gene>
    <name evidence="3" type="ORF">SAMN05443572_105594</name>
</gene>
<protein>
    <recommendedName>
        <fullName evidence="5">Outer membrane protein beta-barrel domain-containing protein</fullName>
    </recommendedName>
</protein>
<accession>A0ABY1CLL9</accession>
<evidence type="ECO:0008006" key="5">
    <source>
        <dbReference type="Google" id="ProtNLM"/>
    </source>
</evidence>
<organism evidence="3 4">
    <name type="scientific">Myxococcus fulvus</name>
    <dbReference type="NCBI Taxonomy" id="33"/>
    <lineage>
        <taxon>Bacteria</taxon>
        <taxon>Pseudomonadati</taxon>
        <taxon>Myxococcota</taxon>
        <taxon>Myxococcia</taxon>
        <taxon>Myxococcales</taxon>
        <taxon>Cystobacterineae</taxon>
        <taxon>Myxococcaceae</taxon>
        <taxon>Myxococcus</taxon>
    </lineage>
</organism>
<evidence type="ECO:0000313" key="4">
    <source>
        <dbReference type="Proteomes" id="UP000183760"/>
    </source>
</evidence>
<dbReference type="EMBL" id="FOIB01000005">
    <property type="protein sequence ID" value="SEU17438.1"/>
    <property type="molecule type" value="Genomic_DNA"/>
</dbReference>